<dbReference type="KEGG" id="tva:4766589"/>
<reference evidence="3" key="2">
    <citation type="journal article" date="2007" name="Science">
        <title>Draft genome sequence of the sexually transmitted pathogen Trichomonas vaginalis.</title>
        <authorList>
            <person name="Carlton J.M."/>
            <person name="Hirt R.P."/>
            <person name="Silva J.C."/>
            <person name="Delcher A.L."/>
            <person name="Schatz M."/>
            <person name="Zhao Q."/>
            <person name="Wortman J.R."/>
            <person name="Bidwell S.L."/>
            <person name="Alsmark U.C.M."/>
            <person name="Besteiro S."/>
            <person name="Sicheritz-Ponten T."/>
            <person name="Noel C.J."/>
            <person name="Dacks J.B."/>
            <person name="Foster P.G."/>
            <person name="Simillion C."/>
            <person name="Van de Peer Y."/>
            <person name="Miranda-Saavedra D."/>
            <person name="Barton G.J."/>
            <person name="Westrop G.D."/>
            <person name="Mueller S."/>
            <person name="Dessi D."/>
            <person name="Fiori P.L."/>
            <person name="Ren Q."/>
            <person name="Paulsen I."/>
            <person name="Zhang H."/>
            <person name="Bastida-Corcuera F.D."/>
            <person name="Simoes-Barbosa A."/>
            <person name="Brown M.T."/>
            <person name="Hayes R.D."/>
            <person name="Mukherjee M."/>
            <person name="Okumura C.Y."/>
            <person name="Schneider R."/>
            <person name="Smith A.J."/>
            <person name="Vanacova S."/>
            <person name="Villalvazo M."/>
            <person name="Haas B.J."/>
            <person name="Pertea M."/>
            <person name="Feldblyum T.V."/>
            <person name="Utterback T.R."/>
            <person name="Shu C.L."/>
            <person name="Osoegawa K."/>
            <person name="de Jong P.J."/>
            <person name="Hrdy I."/>
            <person name="Horvathova L."/>
            <person name="Zubacova Z."/>
            <person name="Dolezal P."/>
            <person name="Malik S.B."/>
            <person name="Logsdon J.M. Jr."/>
            <person name="Henze K."/>
            <person name="Gupta A."/>
            <person name="Wang C.C."/>
            <person name="Dunne R.L."/>
            <person name="Upcroft J.A."/>
            <person name="Upcroft P."/>
            <person name="White O."/>
            <person name="Salzberg S.L."/>
            <person name="Tang P."/>
            <person name="Chiu C.-H."/>
            <person name="Lee Y.-S."/>
            <person name="Embley T.M."/>
            <person name="Coombs G.H."/>
            <person name="Mottram J.C."/>
            <person name="Tachezy J."/>
            <person name="Fraser-Liggett C.M."/>
            <person name="Johnson P.J."/>
        </authorList>
    </citation>
    <scope>NUCLEOTIDE SEQUENCE [LARGE SCALE GENOMIC DNA]</scope>
    <source>
        <strain evidence="3">G3</strain>
    </source>
</reference>
<dbReference type="SMR" id="A2EF74"/>
<organism evidence="3 4">
    <name type="scientific">Trichomonas vaginalis (strain ATCC PRA-98 / G3)</name>
    <dbReference type="NCBI Taxonomy" id="412133"/>
    <lineage>
        <taxon>Eukaryota</taxon>
        <taxon>Metamonada</taxon>
        <taxon>Parabasalia</taxon>
        <taxon>Trichomonadida</taxon>
        <taxon>Trichomonadidae</taxon>
        <taxon>Trichomonas</taxon>
    </lineage>
</organism>
<dbReference type="EMBL" id="DS113373">
    <property type="protein sequence ID" value="EAY08684.1"/>
    <property type="molecule type" value="Genomic_DNA"/>
</dbReference>
<dbReference type="InParanoid" id="A2EF74"/>
<proteinExistence type="predicted"/>
<reference evidence="3" key="1">
    <citation type="submission" date="2006-10" db="EMBL/GenBank/DDBJ databases">
        <authorList>
            <person name="Amadeo P."/>
            <person name="Zhao Q."/>
            <person name="Wortman J."/>
            <person name="Fraser-Liggett C."/>
            <person name="Carlton J."/>
        </authorList>
    </citation>
    <scope>NUCLEOTIDE SEQUENCE</scope>
    <source>
        <strain evidence="3">G3</strain>
    </source>
</reference>
<feature type="compositionally biased region" description="Low complexity" evidence="2">
    <location>
        <begin position="37"/>
        <end position="56"/>
    </location>
</feature>
<dbReference type="VEuPathDB" id="TrichDB:TVAGG3_1030260"/>
<keyword evidence="1" id="KW-0175">Coiled coil</keyword>
<feature type="compositionally biased region" description="Polar residues" evidence="2">
    <location>
        <begin position="57"/>
        <end position="67"/>
    </location>
</feature>
<protein>
    <submittedName>
        <fullName evidence="3">Uncharacterized protein</fullName>
    </submittedName>
</protein>
<dbReference type="PANTHER" id="PTHR47026">
    <property type="entry name" value="PIGMENTOSA GTPASE REGULATOR-LIKE PROTEIN, PUTATIVE-RELATED"/>
    <property type="match status" value="1"/>
</dbReference>
<dbReference type="VEuPathDB" id="TrichDB:TVAG_079420"/>
<evidence type="ECO:0000313" key="3">
    <source>
        <dbReference type="EMBL" id="EAY08684.1"/>
    </source>
</evidence>
<feature type="compositionally biased region" description="Basic and acidic residues" evidence="2">
    <location>
        <begin position="1"/>
        <end position="10"/>
    </location>
</feature>
<feature type="coiled-coil region" evidence="1">
    <location>
        <begin position="213"/>
        <end position="274"/>
    </location>
</feature>
<dbReference type="RefSeq" id="XP_001320907.1">
    <property type="nucleotide sequence ID" value="XM_001320872.1"/>
</dbReference>
<keyword evidence="4" id="KW-1185">Reference proteome</keyword>
<feature type="compositionally biased region" description="Low complexity" evidence="2">
    <location>
        <begin position="84"/>
        <end position="96"/>
    </location>
</feature>
<dbReference type="OrthoDB" id="10676254at2759"/>
<dbReference type="AlphaFoldDB" id="A2EF74"/>
<sequence length="446" mass="51216">MENSTEESKPVPETPTEEQTGVKSPRRKQIPVPPPIETSSPSPRSSSGSGRCYSPRMSENGSPSPRRSLQMGGRPNSAREFPQRRPYSPRSPRSNSNADERLSLYRNSTDAALAARRRPSDSSAPVSPRLASPRMNNFRRSMPIFKIPESGPEIQKYKEQALNKKLPLDLSQGTYDDIVYALANDRKNLAAKHNFEKSDKCNEAIKYVKECQIQAAKNELQKKVQQENQEKNQEIVKELEKFDEDSKRLLKELLATEKKMRAELEQQHEKEITENEQLWTSDVKLKNYNAPTNALMSLKKQINLLTVQCRFKEASVVTKEYQRQKAHEEKESFAQMQHDYDEALTKILDRQKEELKAFDAQTEIRVKHFEVTRGKERKAIENKLQINKNTAETAQDPEKLWAKTNVQRAQINEGPLNASTKLTRKDIADSDFELLTLPPLDLKRKK</sequence>
<dbReference type="PANTHER" id="PTHR47026:SF2">
    <property type="entry name" value="FLAGELLAR ASSOCIATED PROTEIN"/>
    <property type="match status" value="1"/>
</dbReference>
<evidence type="ECO:0000256" key="2">
    <source>
        <dbReference type="SAM" id="MobiDB-lite"/>
    </source>
</evidence>
<evidence type="ECO:0000256" key="1">
    <source>
        <dbReference type="SAM" id="Coils"/>
    </source>
</evidence>
<evidence type="ECO:0000313" key="4">
    <source>
        <dbReference type="Proteomes" id="UP000001542"/>
    </source>
</evidence>
<accession>A2EF74</accession>
<dbReference type="Proteomes" id="UP000001542">
    <property type="component" value="Unassembled WGS sequence"/>
</dbReference>
<feature type="region of interest" description="Disordered" evidence="2">
    <location>
        <begin position="1"/>
        <end position="134"/>
    </location>
</feature>
<name>A2EF74_TRIV3</name>
<gene>
    <name evidence="3" type="ORF">TVAG_079420</name>
</gene>